<feature type="domain" description="TRNA-binding" evidence="17">
    <location>
        <begin position="39"/>
        <end position="154"/>
    </location>
</feature>
<keyword evidence="7 15" id="KW-0479">Metal-binding</keyword>
<evidence type="ECO:0000259" key="19">
    <source>
        <dbReference type="PROSITE" id="PS51483"/>
    </source>
</evidence>
<dbReference type="InterPro" id="IPR033714">
    <property type="entry name" value="tRNA_bind_bactPheRS"/>
</dbReference>
<comment type="similarity">
    <text evidence="2 15">Belongs to the phenylalanyl-tRNA synthetase beta subunit family. Type 1 subfamily.</text>
</comment>
<sequence length="790" mass="88844">MIFTRSILSQVLPIEEISGEEICKVLNKIGLEVESFQKNIAPKKVVVGKILECQKHPDATKLNVCQVAIGGEEGAYETRQIVCGAPNARADIYVAVALEGAELPQVKIQKAILRGVESCGMLCSTTELGFPKVNDGIVELDTSIGELIIGKELREYPYFNEEVYEISITPNRGDCMSLLGIARDLSAAFKLECKALCPMPKISENVPGIGRVLQVIASDKHRTSLLFKVIEAKPFLLPLGAVLFLAYNDVLTEDWLGNALRFSMLFSGVLLNAYPQDLRQLTSKNGKVVLNLKQDEQGFESIYQEDRKLSVIGINGYTENLSRKVNLNEEGREFIILEASYIPPEVIAQKAMESKPKVDERIFTFSSRGSNTDLNLGLSVLSNLLLNGDAVLYNDTQEVLEVQSKTPITVEIPLLSRVIGVELDKLQVVNILRALEFKVEISSNENLIVATPPVFRHDVVGFQDIAEEIIRFYGIDNIPSQPLSFIQQEQTNDALRFYRFRRNLSKKAVSVGFNEVVHFVFENKEKLQAYGFSVLENQLELINPITQDLNTLRSTLLLGLLRAAEQNRNNGFGAISLSEVGVVYDKWRNQSDKMAFLQSGFLSEERYPNAKGIKGDYFEFCDRIARVIGEFSLESFKSEIGLFHSGQCARILQNGKEIGILATLHPQVALDLGLDSTYLCEISLESLKDTLPQVKMYSKFQKTQRDLSVVLDKEIPYFKLRMAIDKLKIPHLVGFYPLDIYQDDKLGDKLSLTIRFELQSEMKTLEEKDITEAIYQILEMLKTEFNVELR</sequence>
<dbReference type="Gene3D" id="2.40.50.140">
    <property type="entry name" value="Nucleic acid-binding proteins"/>
    <property type="match status" value="1"/>
</dbReference>
<feature type="binding site" evidence="15">
    <location>
        <position position="458"/>
    </location>
    <ligand>
        <name>Mg(2+)</name>
        <dbReference type="ChEBI" id="CHEBI:18420"/>
        <note>shared with alpha subunit</note>
    </ligand>
</feature>
<evidence type="ECO:0000256" key="1">
    <source>
        <dbReference type="ARBA" id="ARBA00004496"/>
    </source>
</evidence>
<evidence type="ECO:0000259" key="18">
    <source>
        <dbReference type="PROSITE" id="PS51447"/>
    </source>
</evidence>
<dbReference type="GO" id="GO:0004826">
    <property type="term" value="F:phenylalanine-tRNA ligase activity"/>
    <property type="evidence" value="ECO:0007669"/>
    <property type="project" value="UniProtKB-UniRule"/>
</dbReference>
<dbReference type="Gene3D" id="3.30.56.10">
    <property type="match status" value="2"/>
</dbReference>
<evidence type="ECO:0000256" key="12">
    <source>
        <dbReference type="ARBA" id="ARBA00022917"/>
    </source>
</evidence>
<dbReference type="InterPro" id="IPR041616">
    <property type="entry name" value="PheRS_beta_core"/>
</dbReference>
<dbReference type="InterPro" id="IPR004532">
    <property type="entry name" value="Phe-tRNA-ligase_IIc_bsu_bact"/>
</dbReference>
<dbReference type="Pfam" id="PF01588">
    <property type="entry name" value="tRNA_bind"/>
    <property type="match status" value="1"/>
</dbReference>
<evidence type="ECO:0000256" key="10">
    <source>
        <dbReference type="ARBA" id="ARBA00022842"/>
    </source>
</evidence>
<feature type="domain" description="B5" evidence="19">
    <location>
        <begin position="403"/>
        <end position="480"/>
    </location>
</feature>
<evidence type="ECO:0000256" key="5">
    <source>
        <dbReference type="ARBA" id="ARBA00022555"/>
    </source>
</evidence>
<dbReference type="GO" id="GO:0009328">
    <property type="term" value="C:phenylalanine-tRNA ligase complex"/>
    <property type="evidence" value="ECO:0007669"/>
    <property type="project" value="TreeGrafter"/>
</dbReference>
<feature type="binding site" evidence="15">
    <location>
        <position position="468"/>
    </location>
    <ligand>
        <name>Mg(2+)</name>
        <dbReference type="ChEBI" id="CHEBI:18420"/>
        <note>shared with alpha subunit</note>
    </ligand>
</feature>
<dbReference type="FunFam" id="2.40.50.140:FF:000045">
    <property type="entry name" value="Phenylalanine--tRNA ligase beta subunit"/>
    <property type="match status" value="1"/>
</dbReference>
<evidence type="ECO:0000256" key="4">
    <source>
        <dbReference type="ARBA" id="ARBA00022490"/>
    </source>
</evidence>
<dbReference type="PROSITE" id="PS51483">
    <property type="entry name" value="B5"/>
    <property type="match status" value="1"/>
</dbReference>
<reference evidence="20 21" key="1">
    <citation type="submission" date="2018-04" db="EMBL/GenBank/DDBJ databases">
        <title>Novel Campyloabacter and Helicobacter Species and Strains.</title>
        <authorList>
            <person name="Mannion A.J."/>
            <person name="Shen Z."/>
            <person name="Fox J.G."/>
        </authorList>
    </citation>
    <scope>NUCLEOTIDE SEQUENCE [LARGE SCALE GENOMIC DNA]</scope>
    <source>
        <strain evidence="20 21">MIT 99-5101</strain>
    </source>
</reference>
<dbReference type="PROSITE" id="PS50886">
    <property type="entry name" value="TRBD"/>
    <property type="match status" value="1"/>
</dbReference>
<dbReference type="NCBIfam" id="TIGR00472">
    <property type="entry name" value="pheT_bact"/>
    <property type="match status" value="1"/>
</dbReference>
<dbReference type="InterPro" id="IPR002547">
    <property type="entry name" value="tRNA-bd_dom"/>
</dbReference>
<evidence type="ECO:0000256" key="7">
    <source>
        <dbReference type="ARBA" id="ARBA00022723"/>
    </source>
</evidence>
<dbReference type="InterPro" id="IPR045864">
    <property type="entry name" value="aa-tRNA-synth_II/BPL/LPL"/>
</dbReference>
<dbReference type="InterPro" id="IPR045060">
    <property type="entry name" value="Phe-tRNA-ligase_IIc_bsu"/>
</dbReference>
<dbReference type="GeneID" id="82534957"/>
<keyword evidence="9 15" id="KW-0067">ATP-binding</keyword>
<dbReference type="InterPro" id="IPR036690">
    <property type="entry name" value="Fdx_antiC-bd_sf"/>
</dbReference>
<evidence type="ECO:0000256" key="6">
    <source>
        <dbReference type="ARBA" id="ARBA00022598"/>
    </source>
</evidence>
<feature type="binding site" evidence="15">
    <location>
        <position position="467"/>
    </location>
    <ligand>
        <name>Mg(2+)</name>
        <dbReference type="ChEBI" id="CHEBI:18420"/>
        <note>shared with alpha subunit</note>
    </ligand>
</feature>
<name>A0A3D8IHU5_9HELI</name>
<evidence type="ECO:0000256" key="13">
    <source>
        <dbReference type="ARBA" id="ARBA00023146"/>
    </source>
</evidence>
<proteinExistence type="inferred from homology"/>
<dbReference type="SUPFAM" id="SSF54991">
    <property type="entry name" value="Anticodon-binding domain of PheRS"/>
    <property type="match status" value="1"/>
</dbReference>
<dbReference type="SUPFAM" id="SSF55681">
    <property type="entry name" value="Class II aaRS and biotin synthetases"/>
    <property type="match status" value="1"/>
</dbReference>
<evidence type="ECO:0000256" key="3">
    <source>
        <dbReference type="ARBA" id="ARBA00011209"/>
    </source>
</evidence>
<comment type="subcellular location">
    <subcellularLocation>
        <location evidence="1 15">Cytoplasm</location>
    </subcellularLocation>
</comment>
<dbReference type="SMART" id="SM00896">
    <property type="entry name" value="FDX-ACB"/>
    <property type="match status" value="1"/>
</dbReference>
<evidence type="ECO:0000313" key="21">
    <source>
        <dbReference type="Proteomes" id="UP000256650"/>
    </source>
</evidence>
<dbReference type="GO" id="GO:0000287">
    <property type="term" value="F:magnesium ion binding"/>
    <property type="evidence" value="ECO:0007669"/>
    <property type="project" value="UniProtKB-UniRule"/>
</dbReference>
<keyword evidence="4 15" id="KW-0963">Cytoplasm</keyword>
<keyword evidence="8 15" id="KW-0547">Nucleotide-binding</keyword>
<dbReference type="SMART" id="SM00874">
    <property type="entry name" value="B5"/>
    <property type="match status" value="1"/>
</dbReference>
<evidence type="ECO:0000259" key="17">
    <source>
        <dbReference type="PROSITE" id="PS50886"/>
    </source>
</evidence>
<keyword evidence="21" id="KW-1185">Reference proteome</keyword>
<evidence type="ECO:0000256" key="11">
    <source>
        <dbReference type="ARBA" id="ARBA00022884"/>
    </source>
</evidence>
<keyword evidence="12 15" id="KW-0648">Protein biosynthesis</keyword>
<keyword evidence="6 15" id="KW-0436">Ligase</keyword>
<feature type="domain" description="FDX-ACB" evidence="18">
    <location>
        <begin position="698"/>
        <end position="790"/>
    </location>
</feature>
<comment type="caution">
    <text evidence="20">The sequence shown here is derived from an EMBL/GenBank/DDBJ whole genome shotgun (WGS) entry which is preliminary data.</text>
</comment>
<evidence type="ECO:0000256" key="15">
    <source>
        <dbReference type="HAMAP-Rule" id="MF_00283"/>
    </source>
</evidence>
<keyword evidence="10 15" id="KW-0460">Magnesium</keyword>
<dbReference type="Proteomes" id="UP000256650">
    <property type="component" value="Unassembled WGS sequence"/>
</dbReference>
<dbReference type="Gene3D" id="3.30.930.10">
    <property type="entry name" value="Bira Bifunctional Protein, Domain 2"/>
    <property type="match status" value="1"/>
</dbReference>
<organism evidence="20 21">
    <name type="scientific">Helicobacter ganmani</name>
    <dbReference type="NCBI Taxonomy" id="60246"/>
    <lineage>
        <taxon>Bacteria</taxon>
        <taxon>Pseudomonadati</taxon>
        <taxon>Campylobacterota</taxon>
        <taxon>Epsilonproteobacteria</taxon>
        <taxon>Campylobacterales</taxon>
        <taxon>Helicobacteraceae</taxon>
        <taxon>Helicobacter</taxon>
    </lineage>
</organism>
<dbReference type="HAMAP" id="MF_00283">
    <property type="entry name" value="Phe_tRNA_synth_beta1"/>
    <property type="match status" value="1"/>
</dbReference>
<dbReference type="PANTHER" id="PTHR10947:SF0">
    <property type="entry name" value="PHENYLALANINE--TRNA LIGASE BETA SUBUNIT"/>
    <property type="match status" value="1"/>
</dbReference>
<evidence type="ECO:0000256" key="16">
    <source>
        <dbReference type="PROSITE-ProRule" id="PRU00209"/>
    </source>
</evidence>
<evidence type="ECO:0000256" key="2">
    <source>
        <dbReference type="ARBA" id="ARBA00008653"/>
    </source>
</evidence>
<evidence type="ECO:0000256" key="14">
    <source>
        <dbReference type="ARBA" id="ARBA00049255"/>
    </source>
</evidence>
<dbReference type="InterPro" id="IPR009061">
    <property type="entry name" value="DNA-bd_dom_put_sf"/>
</dbReference>
<dbReference type="GO" id="GO:0000049">
    <property type="term" value="F:tRNA binding"/>
    <property type="evidence" value="ECO:0007669"/>
    <property type="project" value="UniProtKB-UniRule"/>
</dbReference>
<dbReference type="CDD" id="cd02796">
    <property type="entry name" value="tRNA_bind_bactPheRS"/>
    <property type="match status" value="1"/>
</dbReference>
<dbReference type="GO" id="GO:0005524">
    <property type="term" value="F:ATP binding"/>
    <property type="evidence" value="ECO:0007669"/>
    <property type="project" value="UniProtKB-UniRule"/>
</dbReference>
<keyword evidence="11 16" id="KW-0694">RNA-binding</keyword>
<dbReference type="InterPro" id="IPR005121">
    <property type="entry name" value="Fdx_antiC-bd"/>
</dbReference>
<dbReference type="InterPro" id="IPR012340">
    <property type="entry name" value="NA-bd_OB-fold"/>
</dbReference>
<evidence type="ECO:0000256" key="8">
    <source>
        <dbReference type="ARBA" id="ARBA00022741"/>
    </source>
</evidence>
<dbReference type="NCBIfam" id="NF045760">
    <property type="entry name" value="YtpR"/>
    <property type="match status" value="1"/>
</dbReference>
<protein>
    <recommendedName>
        <fullName evidence="15">Phenylalanine--tRNA ligase beta subunit</fullName>
        <ecNumber evidence="15">6.1.1.20</ecNumber>
    </recommendedName>
    <alternativeName>
        <fullName evidence="15">Phenylalanyl-tRNA synthetase beta subunit</fullName>
        <shortName evidence="15">PheRS</shortName>
    </alternativeName>
</protein>
<dbReference type="OrthoDB" id="9805455at2"/>
<dbReference type="RefSeq" id="WP_115550831.1">
    <property type="nucleotide sequence ID" value="NZ_CAOUPK010000004.1"/>
</dbReference>
<evidence type="ECO:0000256" key="9">
    <source>
        <dbReference type="ARBA" id="ARBA00022840"/>
    </source>
</evidence>
<dbReference type="AlphaFoldDB" id="A0A3D8IHU5"/>
<comment type="catalytic activity">
    <reaction evidence="14 15">
        <text>tRNA(Phe) + L-phenylalanine + ATP = L-phenylalanyl-tRNA(Phe) + AMP + diphosphate + H(+)</text>
        <dbReference type="Rhea" id="RHEA:19413"/>
        <dbReference type="Rhea" id="RHEA-COMP:9668"/>
        <dbReference type="Rhea" id="RHEA-COMP:9699"/>
        <dbReference type="ChEBI" id="CHEBI:15378"/>
        <dbReference type="ChEBI" id="CHEBI:30616"/>
        <dbReference type="ChEBI" id="CHEBI:33019"/>
        <dbReference type="ChEBI" id="CHEBI:58095"/>
        <dbReference type="ChEBI" id="CHEBI:78442"/>
        <dbReference type="ChEBI" id="CHEBI:78531"/>
        <dbReference type="ChEBI" id="CHEBI:456215"/>
        <dbReference type="EC" id="6.1.1.20"/>
    </reaction>
</comment>
<evidence type="ECO:0000313" key="20">
    <source>
        <dbReference type="EMBL" id="RDU64496.1"/>
    </source>
</evidence>
<accession>A0A3D8IHU5</accession>
<keyword evidence="5 16" id="KW-0820">tRNA-binding</keyword>
<dbReference type="Pfam" id="PF03484">
    <property type="entry name" value="B5"/>
    <property type="match status" value="1"/>
</dbReference>
<dbReference type="Gene3D" id="3.30.70.380">
    <property type="entry name" value="Ferrodoxin-fold anticodon-binding domain"/>
    <property type="match status" value="1"/>
</dbReference>
<dbReference type="InterPro" id="IPR005147">
    <property type="entry name" value="tRNA_synthase_B5-dom"/>
</dbReference>
<feature type="binding site" evidence="15">
    <location>
        <position position="464"/>
    </location>
    <ligand>
        <name>Mg(2+)</name>
        <dbReference type="ChEBI" id="CHEBI:18420"/>
        <note>shared with alpha subunit</note>
    </ligand>
</feature>
<dbReference type="SUPFAM" id="SSF46955">
    <property type="entry name" value="Putative DNA-binding domain"/>
    <property type="match status" value="1"/>
</dbReference>
<dbReference type="PROSITE" id="PS51447">
    <property type="entry name" value="FDX_ACB"/>
    <property type="match status" value="1"/>
</dbReference>
<keyword evidence="13 15" id="KW-0030">Aminoacyl-tRNA synthetase</keyword>
<dbReference type="EC" id="6.1.1.20" evidence="15"/>
<dbReference type="GO" id="GO:0006432">
    <property type="term" value="P:phenylalanyl-tRNA aminoacylation"/>
    <property type="evidence" value="ECO:0007669"/>
    <property type="project" value="UniProtKB-UniRule"/>
</dbReference>
<gene>
    <name evidence="15" type="primary">pheT</name>
    <name evidence="20" type="ORF">CQA43_01455</name>
</gene>
<dbReference type="SUPFAM" id="SSF50249">
    <property type="entry name" value="Nucleic acid-binding proteins"/>
    <property type="match status" value="1"/>
</dbReference>
<dbReference type="Pfam" id="PF03147">
    <property type="entry name" value="FDX-ACB"/>
    <property type="match status" value="1"/>
</dbReference>
<dbReference type="EMBL" id="NXLS01000001">
    <property type="protein sequence ID" value="RDU64496.1"/>
    <property type="molecule type" value="Genomic_DNA"/>
</dbReference>
<dbReference type="PANTHER" id="PTHR10947">
    <property type="entry name" value="PHENYLALANYL-TRNA SYNTHETASE BETA CHAIN AND LEUCINE-RICH REPEAT-CONTAINING PROTEIN 47"/>
    <property type="match status" value="1"/>
</dbReference>
<dbReference type="Pfam" id="PF17759">
    <property type="entry name" value="tRNA_synthFbeta"/>
    <property type="match status" value="1"/>
</dbReference>
<comment type="subunit">
    <text evidence="3 15">Tetramer of two alpha and two beta subunits.</text>
</comment>
<comment type="cofactor">
    <cofactor evidence="15">
        <name>Mg(2+)</name>
        <dbReference type="ChEBI" id="CHEBI:18420"/>
    </cofactor>
    <text evidence="15">Binds 2 magnesium ions per tetramer.</text>
</comment>